<dbReference type="GO" id="GO:0005506">
    <property type="term" value="F:iron ion binding"/>
    <property type="evidence" value="ECO:0007669"/>
    <property type="project" value="InterPro"/>
</dbReference>
<dbReference type="InterPro" id="IPR001128">
    <property type="entry name" value="Cyt_P450"/>
</dbReference>
<evidence type="ECO:0000256" key="4">
    <source>
        <dbReference type="ARBA" id="ARBA00022617"/>
    </source>
</evidence>
<dbReference type="Pfam" id="PF00067">
    <property type="entry name" value="p450"/>
    <property type="match status" value="1"/>
</dbReference>
<keyword evidence="6 10" id="KW-0560">Oxidoreductase</keyword>
<evidence type="ECO:0000256" key="6">
    <source>
        <dbReference type="ARBA" id="ARBA00023002"/>
    </source>
</evidence>
<accession>A0A4S8LMR2</accession>
<dbReference type="Gene3D" id="1.10.630.10">
    <property type="entry name" value="Cytochrome P450"/>
    <property type="match status" value="1"/>
</dbReference>
<dbReference type="CDD" id="cd11065">
    <property type="entry name" value="CYP64-like"/>
    <property type="match status" value="1"/>
</dbReference>
<comment type="cofactor">
    <cofactor evidence="1 9">
        <name>heme</name>
        <dbReference type="ChEBI" id="CHEBI:30413"/>
    </cofactor>
</comment>
<keyword evidence="4 9" id="KW-0349">Heme</keyword>
<name>A0A4S8LMR2_DENBC</name>
<dbReference type="AlphaFoldDB" id="A0A4S8LMR2"/>
<dbReference type="SUPFAM" id="SSF48264">
    <property type="entry name" value="Cytochrome P450"/>
    <property type="match status" value="1"/>
</dbReference>
<dbReference type="GO" id="GO:0004497">
    <property type="term" value="F:monooxygenase activity"/>
    <property type="evidence" value="ECO:0007669"/>
    <property type="project" value="UniProtKB-KW"/>
</dbReference>
<gene>
    <name evidence="12" type="ORF">K435DRAFT_728150</name>
</gene>
<protein>
    <submittedName>
        <fullName evidence="12">Cytochrome P450</fullName>
    </submittedName>
</protein>
<feature type="transmembrane region" description="Helical" evidence="11">
    <location>
        <begin position="6"/>
        <end position="24"/>
    </location>
</feature>
<evidence type="ECO:0000313" key="13">
    <source>
        <dbReference type="Proteomes" id="UP000297245"/>
    </source>
</evidence>
<evidence type="ECO:0000256" key="9">
    <source>
        <dbReference type="PIRSR" id="PIRSR602401-1"/>
    </source>
</evidence>
<keyword evidence="7 9" id="KW-0408">Iron</keyword>
<dbReference type="EMBL" id="ML179329">
    <property type="protein sequence ID" value="THU90616.1"/>
    <property type="molecule type" value="Genomic_DNA"/>
</dbReference>
<keyword evidence="11" id="KW-0812">Transmembrane</keyword>
<keyword evidence="13" id="KW-1185">Reference proteome</keyword>
<dbReference type="InterPro" id="IPR036396">
    <property type="entry name" value="Cyt_P450_sf"/>
</dbReference>
<dbReference type="PROSITE" id="PS00086">
    <property type="entry name" value="CYTOCHROME_P450"/>
    <property type="match status" value="1"/>
</dbReference>
<dbReference type="InterPro" id="IPR050364">
    <property type="entry name" value="Cytochrome_P450_fung"/>
</dbReference>
<keyword evidence="8 10" id="KW-0503">Monooxygenase</keyword>
<dbReference type="PRINTS" id="PR00463">
    <property type="entry name" value="EP450I"/>
</dbReference>
<evidence type="ECO:0000256" key="8">
    <source>
        <dbReference type="ARBA" id="ARBA00023033"/>
    </source>
</evidence>
<evidence type="ECO:0000256" key="3">
    <source>
        <dbReference type="ARBA" id="ARBA00010617"/>
    </source>
</evidence>
<keyword evidence="11" id="KW-1133">Transmembrane helix</keyword>
<comment type="similarity">
    <text evidence="3 10">Belongs to the cytochrome P450 family.</text>
</comment>
<keyword evidence="11" id="KW-0472">Membrane</keyword>
<keyword evidence="5 9" id="KW-0479">Metal-binding</keyword>
<proteinExistence type="inferred from homology"/>
<evidence type="ECO:0000256" key="5">
    <source>
        <dbReference type="ARBA" id="ARBA00022723"/>
    </source>
</evidence>
<feature type="binding site" description="axial binding residue" evidence="9">
    <location>
        <position position="437"/>
    </location>
    <ligand>
        <name>heme</name>
        <dbReference type="ChEBI" id="CHEBI:30413"/>
    </ligand>
    <ligandPart>
        <name>Fe</name>
        <dbReference type="ChEBI" id="CHEBI:18248"/>
    </ligandPart>
</feature>
<dbReference type="GO" id="GO:0020037">
    <property type="term" value="F:heme binding"/>
    <property type="evidence" value="ECO:0007669"/>
    <property type="project" value="InterPro"/>
</dbReference>
<dbReference type="PANTHER" id="PTHR46300">
    <property type="entry name" value="P450, PUTATIVE (EUROFUNG)-RELATED-RELATED"/>
    <property type="match status" value="1"/>
</dbReference>
<evidence type="ECO:0000313" key="12">
    <source>
        <dbReference type="EMBL" id="THU90616.1"/>
    </source>
</evidence>
<evidence type="ECO:0000256" key="1">
    <source>
        <dbReference type="ARBA" id="ARBA00001971"/>
    </source>
</evidence>
<reference evidence="12 13" key="1">
    <citation type="journal article" date="2019" name="Nat. Ecol. Evol.">
        <title>Megaphylogeny resolves global patterns of mushroom evolution.</title>
        <authorList>
            <person name="Varga T."/>
            <person name="Krizsan K."/>
            <person name="Foldi C."/>
            <person name="Dima B."/>
            <person name="Sanchez-Garcia M."/>
            <person name="Sanchez-Ramirez S."/>
            <person name="Szollosi G.J."/>
            <person name="Szarkandi J.G."/>
            <person name="Papp V."/>
            <person name="Albert L."/>
            <person name="Andreopoulos W."/>
            <person name="Angelini C."/>
            <person name="Antonin V."/>
            <person name="Barry K.W."/>
            <person name="Bougher N.L."/>
            <person name="Buchanan P."/>
            <person name="Buyck B."/>
            <person name="Bense V."/>
            <person name="Catcheside P."/>
            <person name="Chovatia M."/>
            <person name="Cooper J."/>
            <person name="Damon W."/>
            <person name="Desjardin D."/>
            <person name="Finy P."/>
            <person name="Geml J."/>
            <person name="Haridas S."/>
            <person name="Hughes K."/>
            <person name="Justo A."/>
            <person name="Karasinski D."/>
            <person name="Kautmanova I."/>
            <person name="Kiss B."/>
            <person name="Kocsube S."/>
            <person name="Kotiranta H."/>
            <person name="LaButti K.M."/>
            <person name="Lechner B.E."/>
            <person name="Liimatainen K."/>
            <person name="Lipzen A."/>
            <person name="Lukacs Z."/>
            <person name="Mihaltcheva S."/>
            <person name="Morgado L.N."/>
            <person name="Niskanen T."/>
            <person name="Noordeloos M.E."/>
            <person name="Ohm R.A."/>
            <person name="Ortiz-Santana B."/>
            <person name="Ovrebo C."/>
            <person name="Racz N."/>
            <person name="Riley R."/>
            <person name="Savchenko A."/>
            <person name="Shiryaev A."/>
            <person name="Soop K."/>
            <person name="Spirin V."/>
            <person name="Szebenyi C."/>
            <person name="Tomsovsky M."/>
            <person name="Tulloss R.E."/>
            <person name="Uehling J."/>
            <person name="Grigoriev I.V."/>
            <person name="Vagvolgyi C."/>
            <person name="Papp T."/>
            <person name="Martin F.M."/>
            <person name="Miettinen O."/>
            <person name="Hibbett D.S."/>
            <person name="Nagy L.G."/>
        </authorList>
    </citation>
    <scope>NUCLEOTIDE SEQUENCE [LARGE SCALE GENOMIC DNA]</scope>
    <source>
        <strain evidence="12 13">CBS 962.96</strain>
    </source>
</reference>
<dbReference type="InterPro" id="IPR017972">
    <property type="entry name" value="Cyt_P450_CS"/>
</dbReference>
<organism evidence="12 13">
    <name type="scientific">Dendrothele bispora (strain CBS 962.96)</name>
    <dbReference type="NCBI Taxonomy" id="1314807"/>
    <lineage>
        <taxon>Eukaryota</taxon>
        <taxon>Fungi</taxon>
        <taxon>Dikarya</taxon>
        <taxon>Basidiomycota</taxon>
        <taxon>Agaricomycotina</taxon>
        <taxon>Agaricomycetes</taxon>
        <taxon>Agaricomycetidae</taxon>
        <taxon>Agaricales</taxon>
        <taxon>Agaricales incertae sedis</taxon>
        <taxon>Dendrothele</taxon>
    </lineage>
</organism>
<evidence type="ECO:0000256" key="2">
    <source>
        <dbReference type="ARBA" id="ARBA00005179"/>
    </source>
</evidence>
<comment type="pathway">
    <text evidence="2">Secondary metabolite biosynthesis.</text>
</comment>
<sequence length="509" mass="56813">MAFTVTSVTYLDIILAALAVYCVVRVVSRRSSLPLPPGPRRLPIIGNLLDMPLSKEWETFSKWGKEYGDIVSVTVLGQTIVVLNSAKPAIDMLDRSSAIYSDRPVIPMGGELVGWKNSLSLLPYADRFKRYRRLAKQLFGSTKTMEAFHPVEESETHRFLKRLLAHPDNFVHHIQKTAGAIILHVTHGYSVQEGEDPFVTLADTAMEQFSLSVSSTGFMVNMIPALQYVPEWMPGAGFQKTAKEWAATLEEMVDRPYQWVKSKVANGTAEMSFISHLLNEKASHGEEEFEIKWSAASLYAGGADTTVSAIISFFKAMLLWPEVAQKAQAEIDSVIGNDRLPTFADRDQLPYVNAIALEALRWHTVAPTGIPHRVMQDDIYNGYFIPKGTLVIANIWQMSHDPAVYPDPMVFKPERYLGKEPQMDPSDMSFGFGRRICPGRVLADASLFITCAMVLAAYDISPYMKNGVPERPPTVEQLPGTVSHPSKFRCSIKPRSEKALSLIEAEERN</sequence>
<dbReference type="PANTHER" id="PTHR46300:SF7">
    <property type="entry name" value="P450, PUTATIVE (EUROFUNG)-RELATED"/>
    <property type="match status" value="1"/>
</dbReference>
<evidence type="ECO:0000256" key="7">
    <source>
        <dbReference type="ARBA" id="ARBA00023004"/>
    </source>
</evidence>
<dbReference type="OrthoDB" id="2789670at2759"/>
<dbReference type="GO" id="GO:0016705">
    <property type="term" value="F:oxidoreductase activity, acting on paired donors, with incorporation or reduction of molecular oxygen"/>
    <property type="evidence" value="ECO:0007669"/>
    <property type="project" value="InterPro"/>
</dbReference>
<dbReference type="InterPro" id="IPR002401">
    <property type="entry name" value="Cyt_P450_E_grp-I"/>
</dbReference>
<evidence type="ECO:0000256" key="11">
    <source>
        <dbReference type="SAM" id="Phobius"/>
    </source>
</evidence>
<dbReference type="Proteomes" id="UP000297245">
    <property type="component" value="Unassembled WGS sequence"/>
</dbReference>
<evidence type="ECO:0000256" key="10">
    <source>
        <dbReference type="RuleBase" id="RU000461"/>
    </source>
</evidence>